<protein>
    <recommendedName>
        <fullName evidence="3">Histidine phosphatase family protein</fullName>
    </recommendedName>
</protein>
<dbReference type="AlphaFoldDB" id="A0A5J4YYY3"/>
<gene>
    <name evidence="1" type="ORF">FVE85_2089</name>
</gene>
<dbReference type="InterPro" id="IPR029033">
    <property type="entry name" value="His_PPase_superfam"/>
</dbReference>
<sequence>MEARLYLVRHGRSRANDAGIIVSALQNGVRPEYGLTDGLGREQARAAGQKLAACIEGTGAHDPLVILAHSPFSRTEQTADEMARGMADASGTFCAKLLPVEQFRERDFGAFELSSDANYETVWEHDAVNDVHWLDTHGVERAEHVLQRMMHGIQAVYEHFRATEISLCIVSHGDALQILRAHLAAGIPPNLHRQLDALQNAQIVAVPCERPP</sequence>
<dbReference type="OMA" id="ESEFQGC"/>
<keyword evidence="2" id="KW-1185">Reference proteome</keyword>
<accession>A0A5J4YYY3</accession>
<dbReference type="Pfam" id="PF00300">
    <property type="entry name" value="His_Phos_1"/>
    <property type="match status" value="1"/>
</dbReference>
<dbReference type="Gene3D" id="3.40.50.1240">
    <property type="entry name" value="Phosphoglycerate mutase-like"/>
    <property type="match status" value="1"/>
</dbReference>
<proteinExistence type="predicted"/>
<comment type="caution">
    <text evidence="1">The sequence shown here is derived from an EMBL/GenBank/DDBJ whole genome shotgun (WGS) entry which is preliminary data.</text>
</comment>
<reference evidence="2" key="1">
    <citation type="journal article" date="2019" name="Nat. Commun.">
        <title>Expansion of phycobilisome linker gene families in mesophilic red algae.</title>
        <authorList>
            <person name="Lee J."/>
            <person name="Kim D."/>
            <person name="Bhattacharya D."/>
            <person name="Yoon H.S."/>
        </authorList>
    </citation>
    <scope>NUCLEOTIDE SEQUENCE [LARGE SCALE GENOMIC DNA]</scope>
    <source>
        <strain evidence="2">CCMP 1328</strain>
    </source>
</reference>
<evidence type="ECO:0008006" key="3">
    <source>
        <dbReference type="Google" id="ProtNLM"/>
    </source>
</evidence>
<dbReference type="Proteomes" id="UP000324585">
    <property type="component" value="Unassembled WGS sequence"/>
</dbReference>
<organism evidence="1 2">
    <name type="scientific">Porphyridium purpureum</name>
    <name type="common">Red alga</name>
    <name type="synonym">Porphyridium cruentum</name>
    <dbReference type="NCBI Taxonomy" id="35688"/>
    <lineage>
        <taxon>Eukaryota</taxon>
        <taxon>Rhodophyta</taxon>
        <taxon>Bangiophyceae</taxon>
        <taxon>Porphyridiales</taxon>
        <taxon>Porphyridiaceae</taxon>
        <taxon>Porphyridium</taxon>
    </lineage>
</organism>
<name>A0A5J4YYY3_PORPP</name>
<dbReference type="PANTHER" id="PTHR47821">
    <property type="entry name" value="PHOSPHOGLYCERATE MUTASE FAMILY PROTEIN"/>
    <property type="match status" value="1"/>
</dbReference>
<dbReference type="PANTHER" id="PTHR47821:SF2">
    <property type="entry name" value="PHOSPHOGLYCERATE MUTASE FAMILY PROTEIN"/>
    <property type="match status" value="1"/>
</dbReference>
<dbReference type="SUPFAM" id="SSF53254">
    <property type="entry name" value="Phosphoglycerate mutase-like"/>
    <property type="match status" value="1"/>
</dbReference>
<dbReference type="EMBL" id="VRMN01000003">
    <property type="protein sequence ID" value="KAA8495934.1"/>
    <property type="molecule type" value="Genomic_DNA"/>
</dbReference>
<dbReference type="OrthoDB" id="354304at2759"/>
<evidence type="ECO:0000313" key="1">
    <source>
        <dbReference type="EMBL" id="KAA8495934.1"/>
    </source>
</evidence>
<dbReference type="InterPro" id="IPR013078">
    <property type="entry name" value="His_Pase_superF_clade-1"/>
</dbReference>
<evidence type="ECO:0000313" key="2">
    <source>
        <dbReference type="Proteomes" id="UP000324585"/>
    </source>
</evidence>
<dbReference type="CDD" id="cd07067">
    <property type="entry name" value="HP_PGM_like"/>
    <property type="match status" value="1"/>
</dbReference>
<dbReference type="SMART" id="SM00855">
    <property type="entry name" value="PGAM"/>
    <property type="match status" value="1"/>
</dbReference>